<dbReference type="Pfam" id="PF04563">
    <property type="entry name" value="RNA_pol_Rpb2_1"/>
    <property type="match status" value="1"/>
</dbReference>
<feature type="domain" description="DNA-directed RNA polymerase subunit 2 hybrid-binding" evidence="15">
    <location>
        <begin position="749"/>
        <end position="1128"/>
    </location>
</feature>
<keyword evidence="4 13" id="KW-0808">Transferase</keyword>
<evidence type="ECO:0000259" key="20">
    <source>
        <dbReference type="Pfam" id="PF04566"/>
    </source>
</evidence>
<dbReference type="InterPro" id="IPR037033">
    <property type="entry name" value="DNA-dir_RNAP_su2_hyb_sf"/>
</dbReference>
<organism evidence="22 23">
    <name type="scientific">Acrasis kona</name>
    <dbReference type="NCBI Taxonomy" id="1008807"/>
    <lineage>
        <taxon>Eukaryota</taxon>
        <taxon>Discoba</taxon>
        <taxon>Heterolobosea</taxon>
        <taxon>Tetramitia</taxon>
        <taxon>Eutetramitia</taxon>
        <taxon>Acrasidae</taxon>
        <taxon>Acrasis</taxon>
    </lineage>
</organism>
<accession>A0AAW2ZJC3</accession>
<dbReference type="FunFam" id="2.40.50.150:FF:000002">
    <property type="entry name" value="DNA-directed RNA polymerase subunit beta"/>
    <property type="match status" value="1"/>
</dbReference>
<keyword evidence="11" id="KW-0539">Nucleus</keyword>
<evidence type="ECO:0000259" key="16">
    <source>
        <dbReference type="Pfam" id="PF04560"/>
    </source>
</evidence>
<keyword evidence="5 13" id="KW-0548">Nucleotidyltransferase</keyword>
<dbReference type="InterPro" id="IPR037034">
    <property type="entry name" value="RNA_pol_Rpb2_2_sf"/>
</dbReference>
<dbReference type="InterPro" id="IPR007645">
    <property type="entry name" value="RNA_pol_Rpb2_3"/>
</dbReference>
<feature type="domain" description="RNA polymerase Rpb2" evidence="17">
    <location>
        <begin position="239"/>
        <end position="432"/>
    </location>
</feature>
<evidence type="ECO:0000256" key="14">
    <source>
        <dbReference type="SAM" id="MobiDB-lite"/>
    </source>
</evidence>
<dbReference type="Gene3D" id="3.90.1800.10">
    <property type="entry name" value="RNA polymerase alpha subunit dimerisation domain"/>
    <property type="match status" value="1"/>
</dbReference>
<evidence type="ECO:0000256" key="2">
    <source>
        <dbReference type="ARBA" id="ARBA00006835"/>
    </source>
</evidence>
<dbReference type="Pfam" id="PF04567">
    <property type="entry name" value="RNA_pol_Rpb2_5"/>
    <property type="match status" value="1"/>
</dbReference>
<dbReference type="Pfam" id="PF04565">
    <property type="entry name" value="RNA_pol_Rpb2_3"/>
    <property type="match status" value="1"/>
</dbReference>
<dbReference type="InterPro" id="IPR007644">
    <property type="entry name" value="RNA_pol_bsu_protrusion"/>
</dbReference>
<dbReference type="Gene3D" id="3.90.1110.10">
    <property type="entry name" value="RNA polymerase Rpb2, domain 2"/>
    <property type="match status" value="1"/>
</dbReference>
<name>A0AAW2ZJC3_9EUKA</name>
<dbReference type="GO" id="GO:0032549">
    <property type="term" value="F:ribonucleoside binding"/>
    <property type="evidence" value="ECO:0007669"/>
    <property type="project" value="InterPro"/>
</dbReference>
<comment type="similarity">
    <text evidence="2 12">Belongs to the RNA polymerase beta chain family.</text>
</comment>
<dbReference type="Pfam" id="PF04566">
    <property type="entry name" value="RNA_pol_Rpb2_4"/>
    <property type="match status" value="1"/>
</dbReference>
<feature type="domain" description="RNA polymerase Rpb2" evidence="20">
    <location>
        <begin position="604"/>
        <end position="665"/>
    </location>
</feature>
<dbReference type="Pfam" id="PF04560">
    <property type="entry name" value="RNA_pol_Rpb2_7"/>
    <property type="match status" value="1"/>
</dbReference>
<evidence type="ECO:0000259" key="19">
    <source>
        <dbReference type="Pfam" id="PF04565"/>
    </source>
</evidence>
<keyword evidence="23" id="KW-1185">Reference proteome</keyword>
<dbReference type="AlphaFoldDB" id="A0AAW2ZJC3"/>
<evidence type="ECO:0000256" key="10">
    <source>
        <dbReference type="ARBA" id="ARBA00023163"/>
    </source>
</evidence>
<comment type="function">
    <text evidence="13">DNA-dependent RNA polymerase catalyzes the transcription of DNA into RNA using the four ribonucleoside triphosphates as substrates.</text>
</comment>
<keyword evidence="8" id="KW-0862">Zinc</keyword>
<dbReference type="InterPro" id="IPR007120">
    <property type="entry name" value="DNA-dir_RNAP_su2_dom"/>
</dbReference>
<proteinExistence type="inferred from homology"/>
<feature type="domain" description="RNA polymerase beta subunit protrusion" evidence="18">
    <location>
        <begin position="72"/>
        <end position="479"/>
    </location>
</feature>
<feature type="domain" description="RNA polymerase Rpb2" evidence="19">
    <location>
        <begin position="505"/>
        <end position="569"/>
    </location>
</feature>
<comment type="subcellular location">
    <subcellularLocation>
        <location evidence="1">Nucleus</location>
    </subcellularLocation>
</comment>
<dbReference type="CDD" id="cd00653">
    <property type="entry name" value="RNA_pol_B_RPB2"/>
    <property type="match status" value="1"/>
</dbReference>
<dbReference type="EC" id="2.7.7.6" evidence="13"/>
<evidence type="ECO:0000256" key="13">
    <source>
        <dbReference type="RuleBase" id="RU363031"/>
    </source>
</evidence>
<evidence type="ECO:0000256" key="4">
    <source>
        <dbReference type="ARBA" id="ARBA00022679"/>
    </source>
</evidence>
<dbReference type="Gene3D" id="3.90.1070.20">
    <property type="match status" value="1"/>
</dbReference>
<evidence type="ECO:0000256" key="7">
    <source>
        <dbReference type="ARBA" id="ARBA00022771"/>
    </source>
</evidence>
<dbReference type="Proteomes" id="UP001431209">
    <property type="component" value="Unassembled WGS sequence"/>
</dbReference>
<evidence type="ECO:0000313" key="22">
    <source>
        <dbReference type="EMBL" id="KAL0489911.1"/>
    </source>
</evidence>
<dbReference type="SUPFAM" id="SSF64484">
    <property type="entry name" value="beta and beta-prime subunits of DNA dependent RNA-polymerase"/>
    <property type="match status" value="1"/>
</dbReference>
<dbReference type="Gene3D" id="2.40.270.10">
    <property type="entry name" value="DNA-directed RNA polymerase, subunit 2, domain 6"/>
    <property type="match status" value="1"/>
</dbReference>
<dbReference type="InterPro" id="IPR007641">
    <property type="entry name" value="RNA_pol_Rpb2_7"/>
</dbReference>
<evidence type="ECO:0000313" key="23">
    <source>
        <dbReference type="Proteomes" id="UP001431209"/>
    </source>
</evidence>
<evidence type="ECO:0000259" key="18">
    <source>
        <dbReference type="Pfam" id="PF04563"/>
    </source>
</evidence>
<evidence type="ECO:0000259" key="17">
    <source>
        <dbReference type="Pfam" id="PF04561"/>
    </source>
</evidence>
<evidence type="ECO:0000259" key="21">
    <source>
        <dbReference type="Pfam" id="PF04567"/>
    </source>
</evidence>
<dbReference type="InterPro" id="IPR007121">
    <property type="entry name" value="RNA_pol_bsu_CS"/>
</dbReference>
<feature type="region of interest" description="Disordered" evidence="14">
    <location>
        <begin position="1"/>
        <end position="54"/>
    </location>
</feature>
<feature type="domain" description="RNA polymerase Rpb2" evidence="21">
    <location>
        <begin position="689"/>
        <end position="742"/>
    </location>
</feature>
<dbReference type="Gene3D" id="2.40.50.150">
    <property type="match status" value="1"/>
</dbReference>
<dbReference type="InterPro" id="IPR007647">
    <property type="entry name" value="RNA_pol_Rpb2_5"/>
</dbReference>
<keyword evidence="6" id="KW-0479">Metal-binding</keyword>
<sequence>MDDYDNDEVDMNEQSDDEQPQYDQQEYEDDQEQNEDDEEITDASAAYDESDEIDSQEAVWEVISSYFQKKSLVSQQLDSFNVFIQVAMQEVVDDAPQIEVRTAPNHQPGAEATANDEEQESYTFKFEQIYLSKPTVREGDGSIQELFPNEARLRNLTYCAPLYIDVVKTTVTNGEEQNPEKEKQVFIGRVPIMLRSFYCMLAGNDVSSSAQFGECEYDQGGYFIINGSEKVILAQEKMASNHVYVFKKAQPHKYQYVAEIRSTMETGSRPPSALFVNMQSRGFLSGGKSSGGLIYSTMPYVKSDIPIVIVFRALGFVADKDIIEHIIYDFEDRQLLEMLRPSMEEALVVQSQAVALDFIGKRGNTVGSTRDKRIMFAEDVLNKELLPHVGIGELCSDRKAYFLGYMVHRLLLGALERRPLDDRDHFGNKRLDLAGPLLRALFLNLFKRFSRQVEMYARKLIQSGRQVEIQKVVDQKTISGGLKNALSTGNWPTSDKGPARAGVAQVLNRLTFTSTLSHLRRLNTPIERSGKLAKPRQLHNTQWGMVCPAETPEGQACGLVKNLAMMAYITVGTNSVPVNDVLSELQTESFNDIHAKVIAESTKVFLNGSWVGVHRAPDDLVKQLRVLRRSAYINADVSIVRDVRDRELRIYTDAGRICRPLFIVDDTNHLCLKKSHVQSLIDNPRETTWSGLVETGIVEYIDTEEEDTIMIKMDFRELKDERREAAHHLHVPVKYTHAEIHPAMILGTLASIIPFPDHNQSPRNTYQSAMGKQAMGIYISNYQVRMDTLANLLYYPQKPLATTRSMKYLHFRELPAGQNAIVAISCYSGYNQEDSLILNQSSIDRGLFRSVFYRTYHDEEKNKGSFLNETFEKPSRETCTGLKTNSYEKLDDDGLVAPGTRVSGGDMIIGKTTPLPPQTEQEKALQNSVNPNHGKFTKVDASTSTRHSENGIVDQVMVTTNSEGFKFTKIRVRVARIPQIGDKFASRHGQKGTCGITYRQEDMMFSREGIVPDIIVNPHAIPSRMTVGHLIECLLSKVSTITGSEGDATPFTDANVNDFSTVLHQHGYQLRGNESMYNGHTGRRLQARIFFGPTYYQRLKHMVDDKIHSRARGPVQNLTRQPVEGRARDGGLRFGEMERDCMISHGSAGWLKERLFLMSDEYRVHVCNVCGLMAIANLKKNLFECKACGNKTQISQVYLPYAFKLMLQELMSMSIAPRLITSTE</sequence>
<dbReference type="GO" id="GO:0006351">
    <property type="term" value="P:DNA-templated transcription"/>
    <property type="evidence" value="ECO:0007669"/>
    <property type="project" value="InterPro"/>
</dbReference>
<evidence type="ECO:0000256" key="11">
    <source>
        <dbReference type="ARBA" id="ARBA00023242"/>
    </source>
</evidence>
<protein>
    <recommendedName>
        <fullName evidence="13">DNA-directed RNA polymerase subunit beta</fullName>
        <ecNumber evidence="13">2.7.7.6</ecNumber>
    </recommendedName>
</protein>
<evidence type="ECO:0000256" key="3">
    <source>
        <dbReference type="ARBA" id="ARBA00022478"/>
    </source>
</evidence>
<evidence type="ECO:0000256" key="12">
    <source>
        <dbReference type="RuleBase" id="RU000434"/>
    </source>
</evidence>
<dbReference type="PANTHER" id="PTHR20856">
    <property type="entry name" value="DNA-DIRECTED RNA POLYMERASE I SUBUNIT 2"/>
    <property type="match status" value="1"/>
</dbReference>
<dbReference type="FunFam" id="3.90.1800.10:FF:000002">
    <property type="entry name" value="DNA-directed RNA polymerase subunit beta"/>
    <property type="match status" value="1"/>
</dbReference>
<dbReference type="InterPro" id="IPR007646">
    <property type="entry name" value="RNA_pol_Rpb2_4"/>
</dbReference>
<keyword evidence="7" id="KW-0863">Zinc-finger</keyword>
<dbReference type="GO" id="GO:0005634">
    <property type="term" value="C:nucleus"/>
    <property type="evidence" value="ECO:0007669"/>
    <property type="project" value="UniProtKB-SubCell"/>
</dbReference>
<evidence type="ECO:0000256" key="5">
    <source>
        <dbReference type="ARBA" id="ARBA00022695"/>
    </source>
</evidence>
<gene>
    <name evidence="22" type="ORF">AKO1_005430</name>
</gene>
<evidence type="ECO:0000256" key="8">
    <source>
        <dbReference type="ARBA" id="ARBA00022833"/>
    </source>
</evidence>
<reference evidence="22 23" key="1">
    <citation type="submission" date="2024-03" db="EMBL/GenBank/DDBJ databases">
        <title>The Acrasis kona genome and developmental transcriptomes reveal deep origins of eukaryotic multicellular pathways.</title>
        <authorList>
            <person name="Sheikh S."/>
            <person name="Fu C.-J."/>
            <person name="Brown M.W."/>
            <person name="Baldauf S.L."/>
        </authorList>
    </citation>
    <scope>NUCLEOTIDE SEQUENCE [LARGE SCALE GENOMIC DNA]</scope>
    <source>
        <strain evidence="22 23">ATCC MYA-3509</strain>
    </source>
</reference>
<dbReference type="InterPro" id="IPR014724">
    <property type="entry name" value="RNA_pol_RPB2_OB-fold"/>
</dbReference>
<dbReference type="EMBL" id="JAOPGA020001616">
    <property type="protein sequence ID" value="KAL0489911.1"/>
    <property type="molecule type" value="Genomic_DNA"/>
</dbReference>
<comment type="catalytic activity">
    <reaction evidence="13">
        <text>RNA(n) + a ribonucleoside 5'-triphosphate = RNA(n+1) + diphosphate</text>
        <dbReference type="Rhea" id="RHEA:21248"/>
        <dbReference type="Rhea" id="RHEA-COMP:14527"/>
        <dbReference type="Rhea" id="RHEA-COMP:17342"/>
        <dbReference type="ChEBI" id="CHEBI:33019"/>
        <dbReference type="ChEBI" id="CHEBI:61557"/>
        <dbReference type="ChEBI" id="CHEBI:140395"/>
        <dbReference type="EC" id="2.7.7.6"/>
    </reaction>
</comment>
<dbReference type="InterPro" id="IPR015712">
    <property type="entry name" value="DNA-dir_RNA_pol_su2"/>
</dbReference>
<dbReference type="GO" id="GO:0008270">
    <property type="term" value="F:zinc ion binding"/>
    <property type="evidence" value="ECO:0007669"/>
    <property type="project" value="UniProtKB-KW"/>
</dbReference>
<dbReference type="GO" id="GO:0000428">
    <property type="term" value="C:DNA-directed RNA polymerase complex"/>
    <property type="evidence" value="ECO:0007669"/>
    <property type="project" value="UniProtKB-KW"/>
</dbReference>
<dbReference type="InterPro" id="IPR007642">
    <property type="entry name" value="RNA_pol_Rpb2_2"/>
</dbReference>
<keyword evidence="10 13" id="KW-0804">Transcription</keyword>
<dbReference type="Pfam" id="PF04561">
    <property type="entry name" value="RNA_pol_Rpb2_2"/>
    <property type="match status" value="1"/>
</dbReference>
<dbReference type="PROSITE" id="PS01166">
    <property type="entry name" value="RNA_POL_BETA"/>
    <property type="match status" value="1"/>
</dbReference>
<evidence type="ECO:0000259" key="15">
    <source>
        <dbReference type="Pfam" id="PF00562"/>
    </source>
</evidence>
<comment type="caution">
    <text evidence="22">The sequence shown here is derived from an EMBL/GenBank/DDBJ whole genome shotgun (WGS) entry which is preliminary data.</text>
</comment>
<evidence type="ECO:0000256" key="9">
    <source>
        <dbReference type="ARBA" id="ARBA00022842"/>
    </source>
</evidence>
<keyword evidence="9" id="KW-0460">Magnesium</keyword>
<evidence type="ECO:0000256" key="1">
    <source>
        <dbReference type="ARBA" id="ARBA00004123"/>
    </source>
</evidence>
<dbReference type="Pfam" id="PF00562">
    <property type="entry name" value="RNA_pol_Rpb2_6"/>
    <property type="match status" value="1"/>
</dbReference>
<dbReference type="GO" id="GO:0003899">
    <property type="term" value="F:DNA-directed RNA polymerase activity"/>
    <property type="evidence" value="ECO:0007669"/>
    <property type="project" value="UniProtKB-EC"/>
</dbReference>
<dbReference type="NCBIfam" id="NF007175">
    <property type="entry name" value="PRK09606.1"/>
    <property type="match status" value="1"/>
</dbReference>
<feature type="compositionally biased region" description="Acidic residues" evidence="14">
    <location>
        <begin position="1"/>
        <end position="41"/>
    </location>
</feature>
<dbReference type="GO" id="GO:0003677">
    <property type="term" value="F:DNA binding"/>
    <property type="evidence" value="ECO:0007669"/>
    <property type="project" value="InterPro"/>
</dbReference>
<keyword evidence="3 13" id="KW-0240">DNA-directed RNA polymerase</keyword>
<evidence type="ECO:0000256" key="6">
    <source>
        <dbReference type="ARBA" id="ARBA00022723"/>
    </source>
</evidence>
<feature type="domain" description="RNA polymerase Rpb2" evidence="16">
    <location>
        <begin position="1130"/>
        <end position="1221"/>
    </location>
</feature>